<sequence length="376" mass="40084">MSVGSEPLPDPALSRASAIARAARARQRADDRLETTITDFFLTADARLEERTRLMLAHVLRGIIGAIEADIRRHAARVLAGLGETTRAEAILTQGGALLRLTRSGVLRDRDLMKDLIARVRHDLIADALPAAIAGPEEPSLLIRLTGVSDTTVATAAGALLAAESRRRAANESGAIAGSDVPADLHRRLVWWVAAAVRDGLDDALKDAGEMVAMQGRGQSDQAITEAALRSLAAHDDAERPEAVAIRLAAAIDARRDELPALLVEALGDRRLTLFVAVLAHAIGIDAEQVRVIVLDPDGEQLWLALRAADLDRETIARIGLALADADPRRDIESFADALDSIASVGVDDARAAIAPLAMHREFRAALRALAGADRR</sequence>
<dbReference type="RefSeq" id="WP_107929716.1">
    <property type="nucleotide sequence ID" value="NZ_PZZN01000001.1"/>
</dbReference>
<reference evidence="1 2" key="1">
    <citation type="submission" date="2018-04" db="EMBL/GenBank/DDBJ databases">
        <title>Genomic Encyclopedia of Type Strains, Phase III (KMG-III): the genomes of soil and plant-associated and newly described type strains.</title>
        <authorList>
            <person name="Whitman W."/>
        </authorList>
    </citation>
    <scope>NUCLEOTIDE SEQUENCE [LARGE SCALE GENOMIC DNA]</scope>
    <source>
        <strain evidence="1 2">NW12</strain>
    </source>
</reference>
<dbReference type="InterPro" id="IPR019285">
    <property type="entry name" value="DUF2336"/>
</dbReference>
<accession>A0A2T4YSR3</accession>
<dbReference type="EMBL" id="PZZN01000001">
    <property type="protein sequence ID" value="PTM46849.1"/>
    <property type="molecule type" value="Genomic_DNA"/>
</dbReference>
<dbReference type="Pfam" id="PF10098">
    <property type="entry name" value="DUF2336"/>
    <property type="match status" value="1"/>
</dbReference>
<protein>
    <submittedName>
        <fullName evidence="1">Uncharacterized protein DUF2336</fullName>
    </submittedName>
</protein>
<organism evidence="1 2">
    <name type="scientific">Sphingomonas aerolata</name>
    <dbReference type="NCBI Taxonomy" id="185951"/>
    <lineage>
        <taxon>Bacteria</taxon>
        <taxon>Pseudomonadati</taxon>
        <taxon>Pseudomonadota</taxon>
        <taxon>Alphaproteobacteria</taxon>
        <taxon>Sphingomonadales</taxon>
        <taxon>Sphingomonadaceae</taxon>
        <taxon>Sphingomonas</taxon>
    </lineage>
</organism>
<gene>
    <name evidence="1" type="ORF">C8J24_0225</name>
</gene>
<keyword evidence="2" id="KW-1185">Reference proteome</keyword>
<proteinExistence type="predicted"/>
<dbReference type="Proteomes" id="UP000240996">
    <property type="component" value="Unassembled WGS sequence"/>
</dbReference>
<evidence type="ECO:0000313" key="2">
    <source>
        <dbReference type="Proteomes" id="UP000240996"/>
    </source>
</evidence>
<name>A0A2T4YSR3_9SPHN</name>
<evidence type="ECO:0000313" key="1">
    <source>
        <dbReference type="EMBL" id="PTM46849.1"/>
    </source>
</evidence>
<comment type="caution">
    <text evidence="1">The sequence shown here is derived from an EMBL/GenBank/DDBJ whole genome shotgun (WGS) entry which is preliminary data.</text>
</comment>
<dbReference type="AlphaFoldDB" id="A0A2T4YSR3"/>